<protein>
    <submittedName>
        <fullName evidence="3">Cytoskeleton protein RodZ</fullName>
    </submittedName>
</protein>
<evidence type="ECO:0000256" key="1">
    <source>
        <dbReference type="SAM" id="Phobius"/>
    </source>
</evidence>
<keyword evidence="4" id="KW-1185">Reference proteome</keyword>
<sequence>MSEADVEAPKPERGPGAQLRAVREAKGIALDALATQLKVAPQRLRALEDEAWDQLPDRTYARALATAVCRALGADSRAFLAAMPGAAPVALERVSEGLNQPIQTPGWSANGTRGALGLVLLAGLLLGLWWLGAGDDLRARWLGADVPDAQEGVAAEVVGALPEAPASAAAVAAAPVASAALQVSPPPVSVPTPPVQVLAASASEPAPIEAPNPAPAAEAASLRLALSVRHDSWVQAHDGQGQPLLSRLVRAGEQLDVPVARPPVRLVIGNAPGVDLVWRGQSQDLSAFQSLRVARLTLE</sequence>
<dbReference type="GO" id="GO:0003677">
    <property type="term" value="F:DNA binding"/>
    <property type="evidence" value="ECO:0007669"/>
    <property type="project" value="InterPro"/>
</dbReference>
<dbReference type="RefSeq" id="WP_138857233.1">
    <property type="nucleotide sequence ID" value="NZ_CP040709.1"/>
</dbReference>
<dbReference type="InterPro" id="IPR050400">
    <property type="entry name" value="Bact_Cytoskel_RodZ"/>
</dbReference>
<gene>
    <name evidence="3" type="ORF">HNQ51_001027</name>
</gene>
<dbReference type="OrthoDB" id="5293433at2"/>
<accession>A0A840S4I9</accession>
<feature type="transmembrane region" description="Helical" evidence="1">
    <location>
        <begin position="114"/>
        <end position="132"/>
    </location>
</feature>
<keyword evidence="1" id="KW-1133">Transmembrane helix</keyword>
<dbReference type="Pfam" id="PF13413">
    <property type="entry name" value="HTH_25"/>
    <property type="match status" value="1"/>
</dbReference>
<dbReference type="InterPro" id="IPR010982">
    <property type="entry name" value="Lambda_DNA-bd_dom_sf"/>
</dbReference>
<dbReference type="Gene3D" id="1.10.260.40">
    <property type="entry name" value="lambda repressor-like DNA-binding domains"/>
    <property type="match status" value="1"/>
</dbReference>
<dbReference type="Pfam" id="PF13464">
    <property type="entry name" value="RodZ_C"/>
    <property type="match status" value="1"/>
</dbReference>
<dbReference type="EMBL" id="JACHHO010000001">
    <property type="protein sequence ID" value="MBB5203734.1"/>
    <property type="molecule type" value="Genomic_DNA"/>
</dbReference>
<evidence type="ECO:0000313" key="4">
    <source>
        <dbReference type="Proteomes" id="UP000554837"/>
    </source>
</evidence>
<dbReference type="PANTHER" id="PTHR34475:SF1">
    <property type="entry name" value="CYTOSKELETON PROTEIN RODZ"/>
    <property type="match status" value="1"/>
</dbReference>
<proteinExistence type="predicted"/>
<dbReference type="AlphaFoldDB" id="A0A840S4I9"/>
<evidence type="ECO:0000259" key="2">
    <source>
        <dbReference type="Pfam" id="PF13464"/>
    </source>
</evidence>
<keyword evidence="1" id="KW-0472">Membrane</keyword>
<reference evidence="3 4" key="1">
    <citation type="submission" date="2020-08" db="EMBL/GenBank/DDBJ databases">
        <title>Genomic Encyclopedia of Type Strains, Phase IV (KMG-IV): sequencing the most valuable type-strain genomes for metagenomic binning, comparative biology and taxonomic classification.</title>
        <authorList>
            <person name="Goeker M."/>
        </authorList>
    </citation>
    <scope>NUCLEOTIDE SEQUENCE [LARGE SCALE GENOMIC DNA]</scope>
    <source>
        <strain evidence="3 4">DSM 23958</strain>
    </source>
</reference>
<dbReference type="PANTHER" id="PTHR34475">
    <property type="match status" value="1"/>
</dbReference>
<dbReference type="Proteomes" id="UP000554837">
    <property type="component" value="Unassembled WGS sequence"/>
</dbReference>
<comment type="caution">
    <text evidence="3">The sequence shown here is derived from an EMBL/GenBank/DDBJ whole genome shotgun (WGS) entry which is preliminary data.</text>
</comment>
<dbReference type="InterPro" id="IPR025194">
    <property type="entry name" value="RodZ-like_C"/>
</dbReference>
<organism evidence="3 4">
    <name type="scientific">Inhella inkyongensis</name>
    <dbReference type="NCBI Taxonomy" id="392593"/>
    <lineage>
        <taxon>Bacteria</taxon>
        <taxon>Pseudomonadati</taxon>
        <taxon>Pseudomonadota</taxon>
        <taxon>Betaproteobacteria</taxon>
        <taxon>Burkholderiales</taxon>
        <taxon>Sphaerotilaceae</taxon>
        <taxon>Inhella</taxon>
    </lineage>
</organism>
<feature type="domain" description="Cytoskeleton protein RodZ-like C-terminal" evidence="2">
    <location>
        <begin position="226"/>
        <end position="297"/>
    </location>
</feature>
<evidence type="ECO:0000313" key="3">
    <source>
        <dbReference type="EMBL" id="MBB5203734.1"/>
    </source>
</evidence>
<keyword evidence="1" id="KW-0812">Transmembrane</keyword>
<name>A0A840S4I9_9BURK</name>